<dbReference type="InterPro" id="IPR036236">
    <property type="entry name" value="Znf_C2H2_sf"/>
</dbReference>
<feature type="non-terminal residue" evidence="4">
    <location>
        <position position="150"/>
    </location>
</feature>
<dbReference type="AlphaFoldDB" id="A0AAN8WG28"/>
<dbReference type="EMBL" id="JAXCGZ010020099">
    <property type="protein sequence ID" value="KAK7065685.1"/>
    <property type="molecule type" value="Genomic_DNA"/>
</dbReference>
<dbReference type="PROSITE" id="PS50157">
    <property type="entry name" value="ZINC_FINGER_C2H2_2"/>
    <property type="match status" value="1"/>
</dbReference>
<evidence type="ECO:0000313" key="4">
    <source>
        <dbReference type="EMBL" id="KAK7065685.1"/>
    </source>
</evidence>
<dbReference type="SUPFAM" id="SSF57667">
    <property type="entry name" value="beta-beta-alpha zinc fingers"/>
    <property type="match status" value="1"/>
</dbReference>
<dbReference type="Proteomes" id="UP001381693">
    <property type="component" value="Unassembled WGS sequence"/>
</dbReference>
<name>A0AAN8WG28_HALRR</name>
<dbReference type="GO" id="GO:0008270">
    <property type="term" value="F:zinc ion binding"/>
    <property type="evidence" value="ECO:0007669"/>
    <property type="project" value="UniProtKB-KW"/>
</dbReference>
<evidence type="ECO:0000256" key="1">
    <source>
        <dbReference type="PROSITE-ProRule" id="PRU00042"/>
    </source>
</evidence>
<comment type="caution">
    <text evidence="4">The sequence shown here is derived from an EMBL/GenBank/DDBJ whole genome shotgun (WGS) entry which is preliminary data.</text>
</comment>
<dbReference type="Gene3D" id="3.30.160.60">
    <property type="entry name" value="Classic Zinc Finger"/>
    <property type="match status" value="1"/>
</dbReference>
<dbReference type="SMART" id="SM00355">
    <property type="entry name" value="ZnF_C2H2"/>
    <property type="match status" value="1"/>
</dbReference>
<proteinExistence type="predicted"/>
<accession>A0AAN8WG28</accession>
<keyword evidence="1" id="KW-0863">Zinc-finger</keyword>
<dbReference type="PROSITE" id="PS00028">
    <property type="entry name" value="ZINC_FINGER_C2H2_1"/>
    <property type="match status" value="1"/>
</dbReference>
<feature type="region of interest" description="Disordered" evidence="2">
    <location>
        <begin position="1"/>
        <end position="67"/>
    </location>
</feature>
<protein>
    <recommendedName>
        <fullName evidence="3">C2H2-type domain-containing protein</fullName>
    </recommendedName>
</protein>
<keyword evidence="5" id="KW-1185">Reference proteome</keyword>
<keyword evidence="1" id="KW-0862">Zinc</keyword>
<keyword evidence="1" id="KW-0479">Metal-binding</keyword>
<evidence type="ECO:0000313" key="5">
    <source>
        <dbReference type="Proteomes" id="UP001381693"/>
    </source>
</evidence>
<dbReference type="Pfam" id="PF00096">
    <property type="entry name" value="zf-C2H2"/>
    <property type="match status" value="1"/>
</dbReference>
<evidence type="ECO:0000256" key="2">
    <source>
        <dbReference type="SAM" id="MobiDB-lite"/>
    </source>
</evidence>
<organism evidence="4 5">
    <name type="scientific">Halocaridina rubra</name>
    <name type="common">Hawaiian red shrimp</name>
    <dbReference type="NCBI Taxonomy" id="373956"/>
    <lineage>
        <taxon>Eukaryota</taxon>
        <taxon>Metazoa</taxon>
        <taxon>Ecdysozoa</taxon>
        <taxon>Arthropoda</taxon>
        <taxon>Crustacea</taxon>
        <taxon>Multicrustacea</taxon>
        <taxon>Malacostraca</taxon>
        <taxon>Eumalacostraca</taxon>
        <taxon>Eucarida</taxon>
        <taxon>Decapoda</taxon>
        <taxon>Pleocyemata</taxon>
        <taxon>Caridea</taxon>
        <taxon>Atyoidea</taxon>
        <taxon>Atyidae</taxon>
        <taxon>Halocaridina</taxon>
    </lineage>
</organism>
<gene>
    <name evidence="4" type="ORF">SK128_026410</name>
</gene>
<dbReference type="InterPro" id="IPR013087">
    <property type="entry name" value="Znf_C2H2_type"/>
</dbReference>
<evidence type="ECO:0000259" key="3">
    <source>
        <dbReference type="PROSITE" id="PS50157"/>
    </source>
</evidence>
<reference evidence="4 5" key="1">
    <citation type="submission" date="2023-11" db="EMBL/GenBank/DDBJ databases">
        <title>Halocaridina rubra genome assembly.</title>
        <authorList>
            <person name="Smith C."/>
        </authorList>
    </citation>
    <scope>NUCLEOTIDE SEQUENCE [LARGE SCALE GENOMIC DNA]</scope>
    <source>
        <strain evidence="4">EP-1</strain>
        <tissue evidence="4">Whole</tissue>
    </source>
</reference>
<sequence>MTEVNSDMGTEPTEMAVEMDLERAKAKSTSSKNKNIDIVKEEVVDDPEEYHDSIGTHDDNDNSCCSVESSNSNIKNLNVNDGGYKIIEKPFPENNYKKSRRKNSTNDLRAAYSCRKCREVFKSKSDLVQHMKTHPEDSIHSCLLCNRSFM</sequence>
<feature type="domain" description="C2H2-type" evidence="3">
    <location>
        <begin position="112"/>
        <end position="139"/>
    </location>
</feature>
<feature type="compositionally biased region" description="Basic and acidic residues" evidence="2">
    <location>
        <begin position="50"/>
        <end position="60"/>
    </location>
</feature>